<keyword evidence="3" id="KW-1185">Reference proteome</keyword>
<feature type="transmembrane region" description="Helical" evidence="1">
    <location>
        <begin position="172"/>
        <end position="190"/>
    </location>
</feature>
<organism evidence="2 3">
    <name type="scientific">Corynebacterium epidermidicanis</name>
    <dbReference type="NCBI Taxonomy" id="1050174"/>
    <lineage>
        <taxon>Bacteria</taxon>
        <taxon>Bacillati</taxon>
        <taxon>Actinomycetota</taxon>
        <taxon>Actinomycetes</taxon>
        <taxon>Mycobacteriales</taxon>
        <taxon>Corynebacteriaceae</taxon>
        <taxon>Corynebacterium</taxon>
    </lineage>
</organism>
<dbReference type="AlphaFoldDB" id="A0A0G3GX27"/>
<feature type="transmembrane region" description="Helical" evidence="1">
    <location>
        <begin position="229"/>
        <end position="247"/>
    </location>
</feature>
<accession>A0A0G3GX27</accession>
<dbReference type="PATRIC" id="fig|1050174.4.peg.1566"/>
<feature type="transmembrane region" description="Helical" evidence="1">
    <location>
        <begin position="448"/>
        <end position="474"/>
    </location>
</feature>
<feature type="transmembrane region" description="Helical" evidence="1">
    <location>
        <begin position="56"/>
        <end position="77"/>
    </location>
</feature>
<feature type="transmembrane region" description="Helical" evidence="1">
    <location>
        <begin position="304"/>
        <end position="323"/>
    </location>
</feature>
<feature type="transmembrane region" description="Helical" evidence="1">
    <location>
        <begin position="329"/>
        <end position="352"/>
    </location>
</feature>
<feature type="transmembrane region" description="Helical" evidence="1">
    <location>
        <begin position="133"/>
        <end position="160"/>
    </location>
</feature>
<keyword evidence="1" id="KW-1133">Transmembrane helix</keyword>
<feature type="transmembrane region" description="Helical" evidence="1">
    <location>
        <begin position="480"/>
        <end position="502"/>
    </location>
</feature>
<keyword evidence="1" id="KW-0472">Membrane</keyword>
<name>A0A0G3GX27_9CORY</name>
<gene>
    <name evidence="2" type="ORF">CEPID_07785</name>
</gene>
<dbReference type="KEGG" id="cei:CEPID_07785"/>
<reference evidence="2 3" key="1">
    <citation type="submission" date="2015-05" db="EMBL/GenBank/DDBJ databases">
        <title>Complete genome sequence of Corynebacterium epidermidicanis DSM 45586, isolated from the skin of a dog suffering from pruritus.</title>
        <authorList>
            <person name="Ruckert C."/>
            <person name="Albersmeier A."/>
            <person name="Winkler A."/>
            <person name="Tauch A."/>
        </authorList>
    </citation>
    <scope>NUCLEOTIDE SEQUENCE [LARGE SCALE GENOMIC DNA]</scope>
    <source>
        <strain evidence="2 3">DSM 45586</strain>
    </source>
</reference>
<dbReference type="STRING" id="1050174.CEPID_07785"/>
<protein>
    <submittedName>
        <fullName evidence="2">Uncharacterized protein</fullName>
    </submittedName>
</protein>
<dbReference type="EMBL" id="CP011541">
    <property type="protein sequence ID" value="AKK03407.1"/>
    <property type="molecule type" value="Genomic_DNA"/>
</dbReference>
<feature type="transmembrane region" description="Helical" evidence="1">
    <location>
        <begin position="98"/>
        <end position="127"/>
    </location>
</feature>
<dbReference type="Proteomes" id="UP000035368">
    <property type="component" value="Chromosome"/>
</dbReference>
<feature type="transmembrane region" description="Helical" evidence="1">
    <location>
        <begin position="21"/>
        <end position="44"/>
    </location>
</feature>
<feature type="transmembrane region" description="Helical" evidence="1">
    <location>
        <begin position="402"/>
        <end position="427"/>
    </location>
</feature>
<evidence type="ECO:0000313" key="3">
    <source>
        <dbReference type="Proteomes" id="UP000035368"/>
    </source>
</evidence>
<evidence type="ECO:0000313" key="2">
    <source>
        <dbReference type="EMBL" id="AKK03407.1"/>
    </source>
</evidence>
<feature type="transmembrane region" description="Helical" evidence="1">
    <location>
        <begin position="373"/>
        <end position="396"/>
    </location>
</feature>
<keyword evidence="1" id="KW-0812">Transmembrane</keyword>
<proteinExistence type="predicted"/>
<sequence length="525" mass="57363">MLKSMLRVQRTLWLRGLKENVSVVFMMVMFLIYGAGGAVALDMMMWSEIRSGHPEAIASALTVGLVAYLMMVVMVPAGENHLQPEDFIGHSISPRTLFRAHALTALMTSRGLTALLVTVITTVFISLAIPPMWIPLVLVMMALQLALVLASGELLGSVFATQKSRTSKERNVIISSLAVFAMLIIYNRVISQGTNQTELWPMGGVLQWTPLASAGGVIAGAVGGLWLEVVAQIVISVLALGLVCWAWQRSLARRLRAPLERSGTNEKDEIQADGASIFLRFVPKTPAGAIYSRAFRYFRRDPRLLNSMIGAPLIVTFFTYQSFTTDSDFQLYLALWMLSFLSCTIASNDFGFDGPACWMYIASGLRPRTIALARHWASMTIPTVMTLLYAVMAFFLARDKSIAVFVIPAGVLMLVVASALSQVASVFNAYPTAKPGTNPWQDKSGYSAGAFLTVFAAMFCCWIPLVPGVGLLAWAHHSGAVWASVSGWALMFILPAACWVLARHIAARHIDAHLLQIFAKVKSHV</sequence>
<evidence type="ECO:0000256" key="1">
    <source>
        <dbReference type="SAM" id="Phobius"/>
    </source>
</evidence>